<dbReference type="InterPro" id="IPR052911">
    <property type="entry name" value="Corrinoid_activation_enz"/>
</dbReference>
<dbReference type="InterPro" id="IPR040506">
    <property type="entry name" value="RACo_linker"/>
</dbReference>
<dbReference type="InterPro" id="IPR042259">
    <property type="entry name" value="Raco-like_middle_sf"/>
</dbReference>
<protein>
    <submittedName>
        <fullName evidence="3">ASKHA domain-containing protein</fullName>
    </submittedName>
</protein>
<dbReference type="InterPro" id="IPR027980">
    <property type="entry name" value="RACo_C"/>
</dbReference>
<keyword evidence="4" id="KW-1185">Reference proteome</keyword>
<dbReference type="Pfam" id="PF17650">
    <property type="entry name" value="RACo_linker"/>
    <property type="match status" value="1"/>
</dbReference>
<evidence type="ECO:0000259" key="2">
    <source>
        <dbReference type="PROSITE" id="PS51085"/>
    </source>
</evidence>
<organism evidence="3 4">
    <name type="scientific">Pseudonocardia charpentierae</name>
    <dbReference type="NCBI Taxonomy" id="3075545"/>
    <lineage>
        <taxon>Bacteria</taxon>
        <taxon>Bacillati</taxon>
        <taxon>Actinomycetota</taxon>
        <taxon>Actinomycetes</taxon>
        <taxon>Pseudonocardiales</taxon>
        <taxon>Pseudonocardiaceae</taxon>
        <taxon>Pseudonocardia</taxon>
    </lineage>
</organism>
<comment type="caution">
    <text evidence="3">The sequence shown here is derived from an EMBL/GenBank/DDBJ whole genome shotgun (WGS) entry which is preliminary data.</text>
</comment>
<dbReference type="InterPro" id="IPR036010">
    <property type="entry name" value="2Fe-2S_ferredoxin-like_sf"/>
</dbReference>
<name>A0ABU2NGU5_9PSEU</name>
<dbReference type="InterPro" id="IPR001041">
    <property type="entry name" value="2Fe-2S_ferredoxin-type"/>
</dbReference>
<dbReference type="Gene3D" id="3.10.20.880">
    <property type="match status" value="1"/>
</dbReference>
<feature type="domain" description="2Fe-2S ferredoxin-type" evidence="2">
    <location>
        <begin position="18"/>
        <end position="112"/>
    </location>
</feature>
<evidence type="ECO:0000313" key="4">
    <source>
        <dbReference type="Proteomes" id="UP001183202"/>
    </source>
</evidence>
<dbReference type="CDD" id="cd00207">
    <property type="entry name" value="fer2"/>
    <property type="match status" value="1"/>
</dbReference>
<dbReference type="Pfam" id="PF17651">
    <property type="entry name" value="Raco_middle"/>
    <property type="match status" value="1"/>
</dbReference>
<dbReference type="EMBL" id="JAVREJ010000027">
    <property type="protein sequence ID" value="MDT0353182.1"/>
    <property type="molecule type" value="Genomic_DNA"/>
</dbReference>
<feature type="compositionally biased region" description="Pro residues" evidence="1">
    <location>
        <begin position="1"/>
        <end position="16"/>
    </location>
</feature>
<sequence>MSALPDPPSSDPPPPDRVSIRFEPDGARPKEVRVPGGATLFDAASWNGIAVDSTCGGHGTCKKCRMRVVEGDVPVSRLDPRAFSPDELRAGWRLACRARAEQDLRVEVPPLVTRPKAATVGVGRQVILRPAVQKRCVTLPEPTLSDQRTDLERLRDALPDLELRVGLPAVRDLARVLRPADGGAADFTVTAVVVDDVLVDVEPGDTTERLFGIAFDLGTTTVVATLLDLATGTPVAVASLLNPQQPYGADVITRISATMMDPDSLGRLTALAHEGLDQLVGEVCADGGVERREVYEIALAGNATMVHLALGIPPEPLGVAPFVMASRSFDDLVAADLGVVAHPRARAYVFPALGAYVGGDIVAGALASGMDRDRRIRLFIDIGTNCEILLAAGDRLLATAAPAGPAFEGAAIRCGMRAAPGAVEGVKISDEDVLLQVIGDVAPVGLAGSGLVDAVAAMVGAGLVDASGRLVAADSPGVPPGLAARLRLVGQERVFVLAARGAESGAELGEDPADWLYLSQRDIRELQFAKAAIATGWMLLLEEQGLTAADVAQVLLAGSFGSYLSPSSAVRIGLVPEVALLRIVSAGNVAGEGAKMALLSLRERAAAQALLEEVHYVELSDRPDFNDRFVDRLAFPV</sequence>
<dbReference type="RefSeq" id="WP_311559698.1">
    <property type="nucleotide sequence ID" value="NZ_JAVREJ010000027.1"/>
</dbReference>
<dbReference type="SUPFAM" id="SSF54292">
    <property type="entry name" value="2Fe-2S ferredoxin-like"/>
    <property type="match status" value="1"/>
</dbReference>
<reference evidence="4" key="1">
    <citation type="submission" date="2023-07" db="EMBL/GenBank/DDBJ databases">
        <title>30 novel species of actinomycetes from the DSMZ collection.</title>
        <authorList>
            <person name="Nouioui I."/>
        </authorList>
    </citation>
    <scope>NUCLEOTIDE SEQUENCE [LARGE SCALE GENOMIC DNA]</scope>
    <source>
        <strain evidence="4">DSM 45834</strain>
    </source>
</reference>
<dbReference type="InterPro" id="IPR012675">
    <property type="entry name" value="Beta-grasp_dom_sf"/>
</dbReference>
<gene>
    <name evidence="3" type="ORF">RM445_27085</name>
</gene>
<evidence type="ECO:0000256" key="1">
    <source>
        <dbReference type="SAM" id="MobiDB-lite"/>
    </source>
</evidence>
<accession>A0ABU2NGU5</accession>
<feature type="compositionally biased region" description="Basic and acidic residues" evidence="1">
    <location>
        <begin position="18"/>
        <end position="31"/>
    </location>
</feature>
<proteinExistence type="predicted"/>
<dbReference type="PANTHER" id="PTHR42895:SF2">
    <property type="entry name" value="IRON-SULFUR CLUSTER PROTEIN"/>
    <property type="match status" value="1"/>
</dbReference>
<feature type="region of interest" description="Disordered" evidence="1">
    <location>
        <begin position="1"/>
        <end position="31"/>
    </location>
</feature>
<dbReference type="Gene3D" id="3.30.420.480">
    <property type="entry name" value="Domain of unknown function (DUF4445)"/>
    <property type="match status" value="1"/>
</dbReference>
<dbReference type="PROSITE" id="PS51085">
    <property type="entry name" value="2FE2S_FER_2"/>
    <property type="match status" value="1"/>
</dbReference>
<dbReference type="Pfam" id="PF14574">
    <property type="entry name" value="RACo_C_ter"/>
    <property type="match status" value="1"/>
</dbReference>
<dbReference type="InterPro" id="IPR041414">
    <property type="entry name" value="Raco-like_middle"/>
</dbReference>
<dbReference type="Gene3D" id="3.10.20.30">
    <property type="match status" value="1"/>
</dbReference>
<evidence type="ECO:0000313" key="3">
    <source>
        <dbReference type="EMBL" id="MDT0353182.1"/>
    </source>
</evidence>
<dbReference type="PANTHER" id="PTHR42895">
    <property type="entry name" value="IRON-SULFUR CLUSTER-BINDING PROTEIN-RELATED"/>
    <property type="match status" value="1"/>
</dbReference>
<dbReference type="Proteomes" id="UP001183202">
    <property type="component" value="Unassembled WGS sequence"/>
</dbReference>
<dbReference type="Pfam" id="PF00111">
    <property type="entry name" value="Fer2"/>
    <property type="match status" value="1"/>
</dbReference>